<sequence length="340" mass="37018">MAYAVSRPHSPPPIDDLHGRRPGADFDLLSPALHNALDGISSHSSAPAPSSSSALRTPPQQPMTVEKEKLPNIEIVVTSDLLLLKGVGVDVAPALLQGHVVVNLAESTAIKEITLHFRGKARLPPPANEPCVCPFFSFFPPLTPPQSHHQQQPDDLPRLQPRLVFPRGSQEAQPYSQGRRHLFPFQLNIGGSLPSTINTNAFGGASVHYKLRAVATRPGFAHNLQTQIPISIARSFAPEALEYQQTLEIENTWPEKLMYSIMIPHKAWAAGDTLTAVVKLSPLAKGVRVLHVTTTLNETVKLYTRTGWQETTRPNTSCTHDIVDGHAVLVASIRIAVLAP</sequence>
<name>A0A4Y9YDH3_9AGAM</name>
<protein>
    <recommendedName>
        <fullName evidence="4">Arrestin-like N-terminal domain-containing protein</fullName>
    </recommendedName>
</protein>
<comment type="caution">
    <text evidence="2">The sequence shown here is derived from an EMBL/GenBank/DDBJ whole genome shotgun (WGS) entry which is preliminary data.</text>
</comment>
<evidence type="ECO:0000256" key="1">
    <source>
        <dbReference type="SAM" id="MobiDB-lite"/>
    </source>
</evidence>
<dbReference type="InterPro" id="IPR050357">
    <property type="entry name" value="Arrestin_domain-protein"/>
</dbReference>
<feature type="region of interest" description="Disordered" evidence="1">
    <location>
        <begin position="39"/>
        <end position="67"/>
    </location>
</feature>
<evidence type="ECO:0008006" key="4">
    <source>
        <dbReference type="Google" id="ProtNLM"/>
    </source>
</evidence>
<dbReference type="GO" id="GO:0005829">
    <property type="term" value="C:cytosol"/>
    <property type="evidence" value="ECO:0007669"/>
    <property type="project" value="TreeGrafter"/>
</dbReference>
<gene>
    <name evidence="2" type="ORF">EVG20_g7767</name>
</gene>
<dbReference type="PANTHER" id="PTHR11188:SF17">
    <property type="entry name" value="FI21816P1"/>
    <property type="match status" value="1"/>
</dbReference>
<dbReference type="GO" id="GO:0031625">
    <property type="term" value="F:ubiquitin protein ligase binding"/>
    <property type="evidence" value="ECO:0007669"/>
    <property type="project" value="TreeGrafter"/>
</dbReference>
<feature type="compositionally biased region" description="Low complexity" evidence="1">
    <location>
        <begin position="41"/>
        <end position="54"/>
    </location>
</feature>
<feature type="region of interest" description="Disordered" evidence="1">
    <location>
        <begin position="1"/>
        <end position="25"/>
    </location>
</feature>
<evidence type="ECO:0000313" key="3">
    <source>
        <dbReference type="Proteomes" id="UP000298327"/>
    </source>
</evidence>
<dbReference type="EMBL" id="SEOQ01000616">
    <property type="protein sequence ID" value="TFY59501.1"/>
    <property type="molecule type" value="Genomic_DNA"/>
</dbReference>
<reference evidence="2 3" key="1">
    <citation type="submission" date="2019-02" db="EMBL/GenBank/DDBJ databases">
        <title>Genome sequencing of the rare red list fungi Dentipellis fragilis.</title>
        <authorList>
            <person name="Buettner E."/>
            <person name="Kellner H."/>
        </authorList>
    </citation>
    <scope>NUCLEOTIDE SEQUENCE [LARGE SCALE GENOMIC DNA]</scope>
    <source>
        <strain evidence="2 3">DSM 105465</strain>
    </source>
</reference>
<feature type="compositionally biased region" description="Basic and acidic residues" evidence="1">
    <location>
        <begin position="15"/>
        <end position="24"/>
    </location>
</feature>
<accession>A0A4Y9YDH3</accession>
<dbReference type="PANTHER" id="PTHR11188">
    <property type="entry name" value="ARRESTIN DOMAIN CONTAINING PROTEIN"/>
    <property type="match status" value="1"/>
</dbReference>
<organism evidence="2 3">
    <name type="scientific">Dentipellis fragilis</name>
    <dbReference type="NCBI Taxonomy" id="205917"/>
    <lineage>
        <taxon>Eukaryota</taxon>
        <taxon>Fungi</taxon>
        <taxon>Dikarya</taxon>
        <taxon>Basidiomycota</taxon>
        <taxon>Agaricomycotina</taxon>
        <taxon>Agaricomycetes</taxon>
        <taxon>Russulales</taxon>
        <taxon>Hericiaceae</taxon>
        <taxon>Dentipellis</taxon>
    </lineage>
</organism>
<dbReference type="AlphaFoldDB" id="A0A4Y9YDH3"/>
<proteinExistence type="predicted"/>
<dbReference type="GO" id="GO:0030674">
    <property type="term" value="F:protein-macromolecule adaptor activity"/>
    <property type="evidence" value="ECO:0007669"/>
    <property type="project" value="TreeGrafter"/>
</dbReference>
<feature type="non-terminal residue" evidence="2">
    <location>
        <position position="340"/>
    </location>
</feature>
<dbReference type="Gene3D" id="2.60.40.640">
    <property type="match status" value="1"/>
</dbReference>
<dbReference type="STRING" id="205917.A0A4Y9YDH3"/>
<evidence type="ECO:0000313" key="2">
    <source>
        <dbReference type="EMBL" id="TFY59501.1"/>
    </source>
</evidence>
<dbReference type="OrthoDB" id="2333384at2759"/>
<dbReference type="InterPro" id="IPR014756">
    <property type="entry name" value="Ig_E-set"/>
</dbReference>
<dbReference type="GO" id="GO:0070086">
    <property type="term" value="P:ubiquitin-dependent endocytosis"/>
    <property type="evidence" value="ECO:0007669"/>
    <property type="project" value="TreeGrafter"/>
</dbReference>
<dbReference type="InterPro" id="IPR014752">
    <property type="entry name" value="Arrestin-like_C"/>
</dbReference>
<keyword evidence="3" id="KW-1185">Reference proteome</keyword>
<dbReference type="GO" id="GO:0005886">
    <property type="term" value="C:plasma membrane"/>
    <property type="evidence" value="ECO:0007669"/>
    <property type="project" value="TreeGrafter"/>
</dbReference>
<dbReference type="SUPFAM" id="SSF81296">
    <property type="entry name" value="E set domains"/>
    <property type="match status" value="1"/>
</dbReference>
<dbReference type="Proteomes" id="UP000298327">
    <property type="component" value="Unassembled WGS sequence"/>
</dbReference>